<dbReference type="Pfam" id="PF13476">
    <property type="entry name" value="AAA_23"/>
    <property type="match status" value="1"/>
</dbReference>
<organism evidence="3 4">
    <name type="scientific">Cyclobacterium amurskyense</name>
    <dbReference type="NCBI Taxonomy" id="320787"/>
    <lineage>
        <taxon>Bacteria</taxon>
        <taxon>Pseudomonadati</taxon>
        <taxon>Bacteroidota</taxon>
        <taxon>Cytophagia</taxon>
        <taxon>Cytophagales</taxon>
        <taxon>Cyclobacteriaceae</taxon>
        <taxon>Cyclobacterium</taxon>
    </lineage>
</organism>
<dbReference type="RefSeq" id="WP_048640831.1">
    <property type="nucleotide sequence ID" value="NZ_CP012040.1"/>
</dbReference>
<feature type="coiled-coil region" evidence="1">
    <location>
        <begin position="710"/>
        <end position="855"/>
    </location>
</feature>
<dbReference type="PANTHER" id="PTHR32114">
    <property type="entry name" value="ABC TRANSPORTER ABCH.3"/>
    <property type="match status" value="1"/>
</dbReference>
<sequence length="1012" mass="116162">MIPLKLSIKGLYSYKEEQIIDFEKLTAAGMFGIFGAVGSGKSSILEAILLALYGSTERLSDRGEKNSMVNLQSNHLLINFEFSAGKNNSQHFLARYSVKRNAKNFNEIKPAEHTFYLIEGGETTPIQQNAEAIIGMKKEHFKQTVIIPQGKFREFIDLTPGPRAEMMKELFGLERFDLSAKTGGLLKVVKNELIRLETQLEGLGDTSEEILKEKFKLREEFKEAGKKASENLDKTSLQLQSLEALKKKHLQFIDFQSKWDALQSRTQEMEEKKKELKAYTQANNYLRPIWNQIKDCQLELEKASTGIVNCNRFKEAYSDDIRKLELQERELREKAEKRPLREAKIRDLKKVLELQVIIKDLEDAKNKVSSIKPSLIENQGKLAAIEKQLSSLEEELDNSRSQATSTQLAKLTGDIKDWSNLSENKNNLELSLAQINKEIQSIKEREEEITSGIPSQFENLDSWYNWENEQLKSLEAGKEQLIENKALQAHVKSLKTGEPCPLCGSVHHPMPLSTDETEEKVAEFKQRLIASKQTIDKIQKLSRQLYDQNLQKTNQVKLYTEKEQDLKTLNIEFSSLKNDLMADGLKDLDALKERFKKLKGQIEKEESLQKSAREYRKQLESLRLQIENGQQQLKVGEQQTIELTSRLKAKEEEISDKNFSNGYMQSSTETIKQTIATVLKDIEDTANLLDGKQKVLKDKRNDETTNLANLENFKNNKEEAVLKLETLNSKYDELKTKLGQTDQKLLDKLFNSNLDEEKFDREIREYEKECSIVQSHLSSLEAEEGVKNFDQAHFNLLQEEFDSKKAELDAINKKTINLDRDISELKEKLETKKDLAKLLDAMENRATNLKELEQLFKGSGFVKYVSSIYLKELCNTANKRFTQLTKNSLRLEIDANNTFWVVDYLNEGKKRLLKTLSGGQTFQASLCLALALAEKVKSLNQADQSFFFLDEGFGALDRKSLRIVFETLKALRHENRIVGIISHVEELQQEIEVFANIVLDAEKGSQVMYSYQ</sequence>
<evidence type="ECO:0000259" key="2">
    <source>
        <dbReference type="Pfam" id="PF13476"/>
    </source>
</evidence>
<name>A0A0H4P883_9BACT</name>
<dbReference type="AlphaFoldDB" id="A0A0H4P883"/>
<feature type="domain" description="Rad50/SbcC-type AAA" evidence="2">
    <location>
        <begin position="5"/>
        <end position="277"/>
    </location>
</feature>
<protein>
    <submittedName>
        <fullName evidence="3">SMC domain protein</fullName>
    </submittedName>
</protein>
<dbReference type="InterPro" id="IPR038729">
    <property type="entry name" value="Rad50/SbcC_AAA"/>
</dbReference>
<evidence type="ECO:0000313" key="3">
    <source>
        <dbReference type="EMBL" id="AKP50384.1"/>
    </source>
</evidence>
<dbReference type="PATRIC" id="fig|320787.5.peg.1033"/>
<accession>A0A0H4P883</accession>
<dbReference type="KEGG" id="camu:CA2015_0926"/>
<dbReference type="OrthoDB" id="9795626at2"/>
<dbReference type="STRING" id="320787.CA2015_0926"/>
<evidence type="ECO:0000256" key="1">
    <source>
        <dbReference type="SAM" id="Coils"/>
    </source>
</evidence>
<feature type="coiled-coil region" evidence="1">
    <location>
        <begin position="375"/>
        <end position="445"/>
    </location>
</feature>
<evidence type="ECO:0000313" key="4">
    <source>
        <dbReference type="Proteomes" id="UP000036520"/>
    </source>
</evidence>
<dbReference type="Proteomes" id="UP000036520">
    <property type="component" value="Chromosome"/>
</dbReference>
<reference evidence="3 4" key="1">
    <citation type="submission" date="2015-07" db="EMBL/GenBank/DDBJ databases">
        <authorList>
            <person name="Kim K.M."/>
        </authorList>
    </citation>
    <scope>NUCLEOTIDE SEQUENCE [LARGE SCALE GENOMIC DNA]</scope>
    <source>
        <strain evidence="3 4">KCTC 12363</strain>
    </source>
</reference>
<dbReference type="EMBL" id="CP012040">
    <property type="protein sequence ID" value="AKP50384.1"/>
    <property type="molecule type" value="Genomic_DNA"/>
</dbReference>
<dbReference type="PANTHER" id="PTHR32114:SF2">
    <property type="entry name" value="ABC TRANSPORTER ABCH.3"/>
    <property type="match status" value="1"/>
</dbReference>
<gene>
    <name evidence="3" type="ORF">CA2015_0926</name>
</gene>
<keyword evidence="1" id="KW-0175">Coiled coil</keyword>
<feature type="coiled-coil region" evidence="1">
    <location>
        <begin position="559"/>
        <end position="639"/>
    </location>
</feature>
<dbReference type="Pfam" id="PF13558">
    <property type="entry name" value="SbcC_Walker_B"/>
    <property type="match status" value="1"/>
</dbReference>
<keyword evidence="4" id="KW-1185">Reference proteome</keyword>
<dbReference type="SUPFAM" id="SSF52540">
    <property type="entry name" value="P-loop containing nucleoside triphosphate hydrolases"/>
    <property type="match status" value="1"/>
</dbReference>
<proteinExistence type="predicted"/>
<dbReference type="Gene3D" id="3.40.50.300">
    <property type="entry name" value="P-loop containing nucleotide triphosphate hydrolases"/>
    <property type="match status" value="2"/>
</dbReference>
<dbReference type="InterPro" id="IPR027417">
    <property type="entry name" value="P-loop_NTPase"/>
</dbReference>